<dbReference type="Proteomes" id="UP001057402">
    <property type="component" value="Chromosome 11"/>
</dbReference>
<gene>
    <name evidence="1" type="ORF">MLD38_035802</name>
</gene>
<accession>A0ACB9LH90</accession>
<evidence type="ECO:0000313" key="1">
    <source>
        <dbReference type="EMBL" id="KAI4310855.1"/>
    </source>
</evidence>
<name>A0ACB9LH90_9MYRT</name>
<dbReference type="EMBL" id="CM042890">
    <property type="protein sequence ID" value="KAI4310855.1"/>
    <property type="molecule type" value="Genomic_DNA"/>
</dbReference>
<reference evidence="2" key="1">
    <citation type="journal article" date="2023" name="Front. Plant Sci.">
        <title>Chromosomal-level genome assembly of Melastoma candidum provides insights into trichome evolution.</title>
        <authorList>
            <person name="Zhong Y."/>
            <person name="Wu W."/>
            <person name="Sun C."/>
            <person name="Zou P."/>
            <person name="Liu Y."/>
            <person name="Dai S."/>
            <person name="Zhou R."/>
        </authorList>
    </citation>
    <scope>NUCLEOTIDE SEQUENCE [LARGE SCALE GENOMIC DNA]</scope>
</reference>
<organism evidence="1 2">
    <name type="scientific">Melastoma candidum</name>
    <dbReference type="NCBI Taxonomy" id="119954"/>
    <lineage>
        <taxon>Eukaryota</taxon>
        <taxon>Viridiplantae</taxon>
        <taxon>Streptophyta</taxon>
        <taxon>Embryophyta</taxon>
        <taxon>Tracheophyta</taxon>
        <taxon>Spermatophyta</taxon>
        <taxon>Magnoliopsida</taxon>
        <taxon>eudicotyledons</taxon>
        <taxon>Gunneridae</taxon>
        <taxon>Pentapetalae</taxon>
        <taxon>rosids</taxon>
        <taxon>malvids</taxon>
        <taxon>Myrtales</taxon>
        <taxon>Melastomataceae</taxon>
        <taxon>Melastomatoideae</taxon>
        <taxon>Melastomateae</taxon>
        <taxon>Melastoma</taxon>
    </lineage>
</organism>
<protein>
    <submittedName>
        <fullName evidence="1">Uncharacterized protein</fullName>
    </submittedName>
</protein>
<evidence type="ECO:0000313" key="2">
    <source>
        <dbReference type="Proteomes" id="UP001057402"/>
    </source>
</evidence>
<keyword evidence="2" id="KW-1185">Reference proteome</keyword>
<comment type="caution">
    <text evidence="1">The sequence shown here is derived from an EMBL/GenBank/DDBJ whole genome shotgun (WGS) entry which is preliminary data.</text>
</comment>
<proteinExistence type="predicted"/>
<sequence>MSHIGWRGERNSASIDCGDRAGEAHVQTLISGTLFIPTRPANAGGGGSSPVHHSGHVVPLRRIRNGCADQPRDFR</sequence>